<evidence type="ECO:0000256" key="1">
    <source>
        <dbReference type="ARBA" id="ARBA00004429"/>
    </source>
</evidence>
<feature type="transmembrane region" description="Helical" evidence="8">
    <location>
        <begin position="83"/>
        <end position="100"/>
    </location>
</feature>
<feature type="transmembrane region" description="Helical" evidence="8">
    <location>
        <begin position="351"/>
        <end position="369"/>
    </location>
</feature>
<keyword evidence="5 8" id="KW-0812">Transmembrane</keyword>
<feature type="transmembrane region" description="Helical" evidence="8">
    <location>
        <begin position="444"/>
        <end position="464"/>
    </location>
</feature>
<proteinExistence type="inferred from homology"/>
<feature type="transmembrane region" description="Helical" evidence="8">
    <location>
        <begin position="30"/>
        <end position="62"/>
    </location>
</feature>
<evidence type="ECO:0000313" key="10">
    <source>
        <dbReference type="EMBL" id="QKV53783.1"/>
    </source>
</evidence>
<organism evidence="10 11">
    <name type="scientific">Comamonas antarctica</name>
    <dbReference type="NCBI Taxonomy" id="2743470"/>
    <lineage>
        <taxon>Bacteria</taxon>
        <taxon>Pseudomonadati</taxon>
        <taxon>Pseudomonadota</taxon>
        <taxon>Betaproteobacteria</taxon>
        <taxon>Burkholderiales</taxon>
        <taxon>Comamonadaceae</taxon>
        <taxon>Comamonas</taxon>
    </lineage>
</organism>
<dbReference type="NCBIfam" id="TIGR01726">
    <property type="entry name" value="HEQRo_perm_3TM"/>
    <property type="match status" value="2"/>
</dbReference>
<dbReference type="InterPro" id="IPR000515">
    <property type="entry name" value="MetI-like"/>
</dbReference>
<dbReference type="Proteomes" id="UP000509579">
    <property type="component" value="Chromosome"/>
</dbReference>
<dbReference type="CDD" id="cd06261">
    <property type="entry name" value="TM_PBP2"/>
    <property type="match status" value="2"/>
</dbReference>
<dbReference type="GO" id="GO:0022857">
    <property type="term" value="F:transmembrane transporter activity"/>
    <property type="evidence" value="ECO:0007669"/>
    <property type="project" value="InterPro"/>
</dbReference>
<feature type="transmembrane region" description="Helical" evidence="8">
    <location>
        <begin position="416"/>
        <end position="432"/>
    </location>
</feature>
<name>A0A6N1X657_9BURK</name>
<feature type="transmembrane region" description="Helical" evidence="8">
    <location>
        <begin position="470"/>
        <end position="497"/>
    </location>
</feature>
<dbReference type="GO" id="GO:0043190">
    <property type="term" value="C:ATP-binding cassette (ABC) transporter complex"/>
    <property type="evidence" value="ECO:0007669"/>
    <property type="project" value="InterPro"/>
</dbReference>
<dbReference type="Pfam" id="PF00528">
    <property type="entry name" value="BPD_transp_1"/>
    <property type="match status" value="2"/>
</dbReference>
<evidence type="ECO:0000313" key="11">
    <source>
        <dbReference type="Proteomes" id="UP000509579"/>
    </source>
</evidence>
<dbReference type="KEGG" id="aant:HUK68_13280"/>
<feature type="transmembrane region" description="Helical" evidence="8">
    <location>
        <begin position="518"/>
        <end position="536"/>
    </location>
</feature>
<evidence type="ECO:0000256" key="3">
    <source>
        <dbReference type="ARBA" id="ARBA00022448"/>
    </source>
</evidence>
<protein>
    <submittedName>
        <fullName evidence="10">ABC transporter permease subunit</fullName>
    </submittedName>
</protein>
<dbReference type="GO" id="GO:0006865">
    <property type="term" value="P:amino acid transport"/>
    <property type="evidence" value="ECO:0007669"/>
    <property type="project" value="TreeGrafter"/>
</dbReference>
<evidence type="ECO:0000256" key="6">
    <source>
        <dbReference type="ARBA" id="ARBA00022989"/>
    </source>
</evidence>
<reference evidence="10 11" key="1">
    <citation type="submission" date="2020-06" db="EMBL/GenBank/DDBJ databases">
        <title>Acidovorax antarctica sp. nov., isolated from Corinth ice sheet soil, Antarctic Fields Peninsula.</title>
        <authorList>
            <person name="Xu Q."/>
            <person name="Peng F."/>
        </authorList>
    </citation>
    <scope>NUCLEOTIDE SEQUENCE [LARGE SCALE GENOMIC DNA]</scope>
    <source>
        <strain evidence="10 11">16-35-5</strain>
    </source>
</reference>
<feature type="transmembrane region" description="Helical" evidence="8">
    <location>
        <begin position="548"/>
        <end position="568"/>
    </location>
</feature>
<keyword evidence="3 8" id="KW-0813">Transport</keyword>
<dbReference type="InterPro" id="IPR035906">
    <property type="entry name" value="MetI-like_sf"/>
</dbReference>
<evidence type="ECO:0000259" key="9">
    <source>
        <dbReference type="PROSITE" id="PS50928"/>
    </source>
</evidence>
<dbReference type="RefSeq" id="WP_175504589.1">
    <property type="nucleotide sequence ID" value="NZ_CP054840.1"/>
</dbReference>
<dbReference type="PANTHER" id="PTHR30614:SF41">
    <property type="entry name" value="INNER MEMBRANE AMINO-ACID ABC TRANSPORTER PERMEASE PROTEIN YHDY"/>
    <property type="match status" value="1"/>
</dbReference>
<evidence type="ECO:0000256" key="5">
    <source>
        <dbReference type="ARBA" id="ARBA00022692"/>
    </source>
</evidence>
<dbReference type="SUPFAM" id="SSF161098">
    <property type="entry name" value="MetI-like"/>
    <property type="match status" value="2"/>
</dbReference>
<comment type="similarity">
    <text evidence="2">Belongs to the binding-protein-dependent transport system permease family. HisMQ subfamily.</text>
</comment>
<evidence type="ECO:0000256" key="8">
    <source>
        <dbReference type="RuleBase" id="RU363032"/>
    </source>
</evidence>
<dbReference type="PROSITE" id="PS50928">
    <property type="entry name" value="ABC_TM1"/>
    <property type="match status" value="2"/>
</dbReference>
<dbReference type="AlphaFoldDB" id="A0A6N1X657"/>
<feature type="transmembrane region" description="Helical" evidence="8">
    <location>
        <begin position="148"/>
        <end position="171"/>
    </location>
</feature>
<feature type="transmembrane region" description="Helical" evidence="8">
    <location>
        <begin position="191"/>
        <end position="210"/>
    </location>
</feature>
<evidence type="ECO:0000256" key="2">
    <source>
        <dbReference type="ARBA" id="ARBA00010072"/>
    </source>
</evidence>
<sequence length="673" mass="71157">MALLDFSFLGQRAGFQIAQSLWTVTPDQPYWQVIVAGLVNTLTVAAIAIPLATALGLLLGVLRLSRHPLLARVLAAVVEPLRNTPVLLQLFLWYALLLQLPVVREAWQPLPGVYLSNRGLALPLLEGASGWPLWLLLPAAALRRRPRLAWAMAAFALLLALGVQDYAAWHWDAPRRAGLGLRGGWSLSPELTALLLGLTVFHAVFISDVVRGGVLAVPVGQVNAGRALGMDGPALARQVIYPYAVRVAVPPYANQCQMLIKNSTLAIAIGYQELMAIINTTITQTGRAIEGMTLAMAFYALLGLLLAAAIARYNAHVNCYSVDAAGTLRLGQVLRRPQFSRTALAGTHQRALLTLVLGGATLWLLWRGLRWALTDAVWTGTAGTCAQAAGACWAVVTHNAPLLAFGTIAPAQRAQAGLACTLLAGVAVALVLPRLAPRWRVATVLAGGGAAAAVLAGAVGPWPALPVVSWGGLLATVAMALSAIVLAIPLAVALALMRRSPRRALRWPAAALIDAVRSIPLVVQLLVASFWIPIFIGGDWSNAKFQLALLAIVLHTACMLAEVLRGALQAVPGSQRVAAMALGMRPAAVLAAVVLPQARALAAPAALGVFVGAVKDTSLVASIGVFDVLAAAKAVVADTAWRPYFVEVYCFVGLFYLLVCLPLSWLSRRLARH</sequence>
<keyword evidence="4" id="KW-1003">Cell membrane</keyword>
<feature type="transmembrane region" description="Helical" evidence="8">
    <location>
        <begin position="648"/>
        <end position="667"/>
    </location>
</feature>
<evidence type="ECO:0000256" key="4">
    <source>
        <dbReference type="ARBA" id="ARBA00022475"/>
    </source>
</evidence>
<dbReference type="PANTHER" id="PTHR30614">
    <property type="entry name" value="MEMBRANE COMPONENT OF AMINO ACID ABC TRANSPORTER"/>
    <property type="match status" value="1"/>
</dbReference>
<feature type="transmembrane region" description="Helical" evidence="8">
    <location>
        <begin position="376"/>
        <end position="396"/>
    </location>
</feature>
<keyword evidence="7 8" id="KW-0472">Membrane</keyword>
<dbReference type="InterPro" id="IPR043429">
    <property type="entry name" value="ArtM/GltK/GlnP/TcyL/YhdX-like"/>
</dbReference>
<dbReference type="Gene3D" id="1.10.3720.10">
    <property type="entry name" value="MetI-like"/>
    <property type="match status" value="2"/>
</dbReference>
<comment type="subcellular location">
    <subcellularLocation>
        <location evidence="1">Cell inner membrane</location>
        <topology evidence="1">Multi-pass membrane protein</topology>
    </subcellularLocation>
    <subcellularLocation>
        <location evidence="8">Cell membrane</location>
        <topology evidence="8">Multi-pass membrane protein</topology>
    </subcellularLocation>
</comment>
<feature type="transmembrane region" description="Helical" evidence="8">
    <location>
        <begin position="120"/>
        <end position="141"/>
    </location>
</feature>
<keyword evidence="6 8" id="KW-1133">Transmembrane helix</keyword>
<feature type="domain" description="ABC transmembrane type-1" evidence="9">
    <location>
        <begin position="38"/>
        <end position="311"/>
    </location>
</feature>
<dbReference type="EMBL" id="CP054840">
    <property type="protein sequence ID" value="QKV53783.1"/>
    <property type="molecule type" value="Genomic_DNA"/>
</dbReference>
<evidence type="ECO:0000256" key="7">
    <source>
        <dbReference type="ARBA" id="ARBA00023136"/>
    </source>
</evidence>
<gene>
    <name evidence="10" type="ORF">HUK68_13280</name>
</gene>
<dbReference type="InterPro" id="IPR010065">
    <property type="entry name" value="AA_ABC_transptr_permease_3TM"/>
</dbReference>
<keyword evidence="11" id="KW-1185">Reference proteome</keyword>
<feature type="transmembrane region" description="Helical" evidence="8">
    <location>
        <begin position="589"/>
        <end position="613"/>
    </location>
</feature>
<feature type="transmembrane region" description="Helical" evidence="8">
    <location>
        <begin position="294"/>
        <end position="313"/>
    </location>
</feature>
<feature type="domain" description="ABC transmembrane type-1" evidence="9">
    <location>
        <begin position="473"/>
        <end position="667"/>
    </location>
</feature>
<accession>A0A6N1X657</accession>